<dbReference type="InterPro" id="IPR036249">
    <property type="entry name" value="Thioredoxin-like_sf"/>
</dbReference>
<name>A0A366KY76_9SPHI</name>
<evidence type="ECO:0000313" key="3">
    <source>
        <dbReference type="Proteomes" id="UP000252081"/>
    </source>
</evidence>
<feature type="signal peptide" evidence="1">
    <location>
        <begin position="1"/>
        <end position="19"/>
    </location>
</feature>
<dbReference type="AlphaFoldDB" id="A0A366KY76"/>
<dbReference type="EMBL" id="QNQU01000011">
    <property type="protein sequence ID" value="RBQ06183.1"/>
    <property type="molecule type" value="Genomic_DNA"/>
</dbReference>
<comment type="caution">
    <text evidence="2">The sequence shown here is derived from an EMBL/GenBank/DDBJ whole genome shotgun (WGS) entry which is preliminary data.</text>
</comment>
<dbReference type="SUPFAM" id="SSF52833">
    <property type="entry name" value="Thioredoxin-like"/>
    <property type="match status" value="1"/>
</dbReference>
<evidence type="ECO:0008006" key="4">
    <source>
        <dbReference type="Google" id="ProtNLM"/>
    </source>
</evidence>
<dbReference type="SUPFAM" id="SSF48452">
    <property type="entry name" value="TPR-like"/>
    <property type="match status" value="1"/>
</dbReference>
<keyword evidence="3" id="KW-1185">Reference proteome</keyword>
<accession>A0A366KY76</accession>
<dbReference type="InterPro" id="IPR011990">
    <property type="entry name" value="TPR-like_helical_dom_sf"/>
</dbReference>
<gene>
    <name evidence="2" type="ORF">DRW42_13900</name>
</gene>
<dbReference type="RefSeq" id="WP_113949436.1">
    <property type="nucleotide sequence ID" value="NZ_QNQU01000011.1"/>
</dbReference>
<dbReference type="OrthoDB" id="645813at2"/>
<sequence length="428" mass="49912">MKISLSFFLLFFCPSILFAQKLNYSTSLQKALLSAHYLKKDVLIILNSENTNNEKENPLFSDQEIINKINLHFITYKTNYGDTTLKAIKEYYNIENCPNYLFLHSNMELFYRNLEVDAPKERFEQILNYAKEASQQITIKKAKKDYLKDTSDVTKLKQLIDVLKKQGVTNNAYYIEQYAKKLSPASFDDYQTVLYILEAGPTINRIAYNKAFTNRTIIDSIFKKESSQKRGFILNVIANNTMTNAIKTICLADAQNTANFYKNQWKNNEYNGQKIYNEKMLFYYNAIKDTANYFEIATNHYDKYYMSIEMDSVKRLKLLEKSDSTLRFNPGWKAKSFPNGLNEAAWNFYSSGTRNQKRLLKAVKWSKRAVQLDPNANNYDTLAHLFYSLKSFRRAIKAQEIAINIAKTNGLSTKDYFESLMKMKSKTL</sequence>
<dbReference type="Gene3D" id="1.25.40.10">
    <property type="entry name" value="Tetratricopeptide repeat domain"/>
    <property type="match status" value="1"/>
</dbReference>
<dbReference type="Proteomes" id="UP000252081">
    <property type="component" value="Unassembled WGS sequence"/>
</dbReference>
<organism evidence="2 3">
    <name type="scientific">Pedobacter miscanthi</name>
    <dbReference type="NCBI Taxonomy" id="2259170"/>
    <lineage>
        <taxon>Bacteria</taxon>
        <taxon>Pseudomonadati</taxon>
        <taxon>Bacteroidota</taxon>
        <taxon>Sphingobacteriia</taxon>
        <taxon>Sphingobacteriales</taxon>
        <taxon>Sphingobacteriaceae</taxon>
        <taxon>Pedobacter</taxon>
    </lineage>
</organism>
<keyword evidence="1" id="KW-0732">Signal</keyword>
<protein>
    <recommendedName>
        <fullName evidence="4">Tetratricopeptide repeat protein</fullName>
    </recommendedName>
</protein>
<evidence type="ECO:0000313" key="2">
    <source>
        <dbReference type="EMBL" id="RBQ06183.1"/>
    </source>
</evidence>
<reference evidence="2 3" key="1">
    <citation type="submission" date="2018-07" db="EMBL/GenBank/DDBJ databases">
        <title>A draft genome of a endophytic bacteria, a new species of Pedobacter.</title>
        <authorList>
            <person name="Zhang Z.D."/>
            <person name="Chen Z.J."/>
        </authorList>
    </citation>
    <scope>NUCLEOTIDE SEQUENCE [LARGE SCALE GENOMIC DNA]</scope>
    <source>
        <strain evidence="2 3">RS10</strain>
    </source>
</reference>
<proteinExistence type="predicted"/>
<feature type="chain" id="PRO_5016578485" description="Tetratricopeptide repeat protein" evidence="1">
    <location>
        <begin position="20"/>
        <end position="428"/>
    </location>
</feature>
<evidence type="ECO:0000256" key="1">
    <source>
        <dbReference type="SAM" id="SignalP"/>
    </source>
</evidence>